<evidence type="ECO:0000313" key="3">
    <source>
        <dbReference type="Proteomes" id="UP001172155"/>
    </source>
</evidence>
<reference evidence="2" key="1">
    <citation type="submission" date="2023-06" db="EMBL/GenBank/DDBJ databases">
        <title>Genome-scale phylogeny and comparative genomics of the fungal order Sordariales.</title>
        <authorList>
            <consortium name="Lawrence Berkeley National Laboratory"/>
            <person name="Hensen N."/>
            <person name="Bonometti L."/>
            <person name="Westerberg I."/>
            <person name="Brannstrom I.O."/>
            <person name="Guillou S."/>
            <person name="Cros-Aarteil S."/>
            <person name="Calhoun S."/>
            <person name="Haridas S."/>
            <person name="Kuo A."/>
            <person name="Mondo S."/>
            <person name="Pangilinan J."/>
            <person name="Riley R."/>
            <person name="LaButti K."/>
            <person name="Andreopoulos B."/>
            <person name="Lipzen A."/>
            <person name="Chen C."/>
            <person name="Yanf M."/>
            <person name="Daum C."/>
            <person name="Ng V."/>
            <person name="Clum A."/>
            <person name="Steindorff A."/>
            <person name="Ohm R."/>
            <person name="Martin F."/>
            <person name="Silar P."/>
            <person name="Natvig D."/>
            <person name="Lalanne C."/>
            <person name="Gautier V."/>
            <person name="Ament-velasquez S.L."/>
            <person name="Kruys A."/>
            <person name="Hutchinson M.I."/>
            <person name="Powell A.J."/>
            <person name="Barry K."/>
            <person name="Miller A.N."/>
            <person name="Grigoriev I.V."/>
            <person name="Debuchy R."/>
            <person name="Gladieux P."/>
            <person name="Thoren M.H."/>
            <person name="Johannesson H."/>
        </authorList>
    </citation>
    <scope>NUCLEOTIDE SEQUENCE</scope>
    <source>
        <strain evidence="2">SMH3187-1</strain>
    </source>
</reference>
<dbReference type="Proteomes" id="UP001172155">
    <property type="component" value="Unassembled WGS sequence"/>
</dbReference>
<proteinExistence type="predicted"/>
<dbReference type="AlphaFoldDB" id="A0AA40ELD2"/>
<name>A0AA40ELD2_9PEZI</name>
<accession>A0AA40ELD2</accession>
<comment type="caution">
    <text evidence="2">The sequence shown here is derived from an EMBL/GenBank/DDBJ whole genome shotgun (WGS) entry which is preliminary data.</text>
</comment>
<gene>
    <name evidence="2" type="ORF">B0T18DRAFT_294899</name>
</gene>
<organism evidence="2 3">
    <name type="scientific">Schizothecium vesticola</name>
    <dbReference type="NCBI Taxonomy" id="314040"/>
    <lineage>
        <taxon>Eukaryota</taxon>
        <taxon>Fungi</taxon>
        <taxon>Dikarya</taxon>
        <taxon>Ascomycota</taxon>
        <taxon>Pezizomycotina</taxon>
        <taxon>Sordariomycetes</taxon>
        <taxon>Sordariomycetidae</taxon>
        <taxon>Sordariales</taxon>
        <taxon>Schizotheciaceae</taxon>
        <taxon>Schizothecium</taxon>
    </lineage>
</organism>
<dbReference type="InterPro" id="IPR023631">
    <property type="entry name" value="Amidase_dom"/>
</dbReference>
<dbReference type="InterPro" id="IPR036928">
    <property type="entry name" value="AS_sf"/>
</dbReference>
<dbReference type="SUPFAM" id="SSF75304">
    <property type="entry name" value="Amidase signature (AS) enzymes"/>
    <property type="match status" value="1"/>
</dbReference>
<feature type="non-terminal residue" evidence="2">
    <location>
        <position position="126"/>
    </location>
</feature>
<dbReference type="Gene3D" id="3.90.1300.10">
    <property type="entry name" value="Amidase signature (AS) domain"/>
    <property type="match status" value="1"/>
</dbReference>
<dbReference type="PANTHER" id="PTHR46310:SF7">
    <property type="entry name" value="AMIDASE 1"/>
    <property type="match status" value="1"/>
</dbReference>
<protein>
    <submittedName>
        <fullName evidence="2">Amidase signature domain-containing protein</fullName>
    </submittedName>
</protein>
<evidence type="ECO:0000313" key="2">
    <source>
        <dbReference type="EMBL" id="KAK0741487.1"/>
    </source>
</evidence>
<sequence>VAVPSRLYFEKTPAKPLHGMRIVIMDNLDMKGVQTVASNKSFLKFRPEANQSAPVVSELLAKGAVLVGKVKMTSFADREFPPSDWIDHHCPFNPRGDGYLLPQGSSSGTAVAVAAYDWLDAGFGTD</sequence>
<evidence type="ECO:0000259" key="1">
    <source>
        <dbReference type="Pfam" id="PF01425"/>
    </source>
</evidence>
<feature type="domain" description="Amidase" evidence="1">
    <location>
        <begin position="11"/>
        <end position="126"/>
    </location>
</feature>
<feature type="non-terminal residue" evidence="2">
    <location>
        <position position="1"/>
    </location>
</feature>
<keyword evidence="3" id="KW-1185">Reference proteome</keyword>
<dbReference type="Pfam" id="PF01425">
    <property type="entry name" value="Amidase"/>
    <property type="match status" value="1"/>
</dbReference>
<dbReference type="PANTHER" id="PTHR46310">
    <property type="entry name" value="AMIDASE 1"/>
    <property type="match status" value="1"/>
</dbReference>
<dbReference type="EMBL" id="JAUKUD010000006">
    <property type="protein sequence ID" value="KAK0741487.1"/>
    <property type="molecule type" value="Genomic_DNA"/>
</dbReference>